<protein>
    <recommendedName>
        <fullName evidence="2">CCHC-type domain-containing protein</fullName>
    </recommendedName>
</protein>
<evidence type="ECO:0000256" key="1">
    <source>
        <dbReference type="PROSITE-ProRule" id="PRU00047"/>
    </source>
</evidence>
<dbReference type="Pfam" id="PF00098">
    <property type="entry name" value="zf-CCHC"/>
    <property type="match status" value="1"/>
</dbReference>
<reference evidence="3 4" key="1">
    <citation type="submission" date="2015-09" db="EMBL/GenBank/DDBJ databases">
        <title>Trachymyrmex cornetzi WGS genome.</title>
        <authorList>
            <person name="Nygaard S."/>
            <person name="Hu H."/>
            <person name="Boomsma J."/>
            <person name="Zhang G."/>
        </authorList>
    </citation>
    <scope>NUCLEOTIDE SEQUENCE [LARGE SCALE GENOMIC DNA]</scope>
    <source>
        <strain evidence="3">Tcor2-1</strain>
        <tissue evidence="3">Whole body</tissue>
    </source>
</reference>
<dbReference type="GO" id="GO:0008270">
    <property type="term" value="F:zinc ion binding"/>
    <property type="evidence" value="ECO:0007669"/>
    <property type="project" value="UniProtKB-KW"/>
</dbReference>
<feature type="domain" description="CCHC-type" evidence="2">
    <location>
        <begin position="205"/>
        <end position="218"/>
    </location>
</feature>
<keyword evidence="1" id="KW-0863">Zinc-finger</keyword>
<dbReference type="SUPFAM" id="SSF57756">
    <property type="entry name" value="Retrovirus zinc finger-like domains"/>
    <property type="match status" value="1"/>
</dbReference>
<dbReference type="Gene3D" id="4.10.60.10">
    <property type="entry name" value="Zinc finger, CCHC-type"/>
    <property type="match status" value="1"/>
</dbReference>
<dbReference type="PROSITE" id="PS50158">
    <property type="entry name" value="ZF_CCHC"/>
    <property type="match status" value="1"/>
</dbReference>
<dbReference type="GO" id="GO:0003676">
    <property type="term" value="F:nucleic acid binding"/>
    <property type="evidence" value="ECO:0007669"/>
    <property type="project" value="InterPro"/>
</dbReference>
<evidence type="ECO:0000259" key="2">
    <source>
        <dbReference type="PROSITE" id="PS50158"/>
    </source>
</evidence>
<keyword evidence="4" id="KW-1185">Reference proteome</keyword>
<dbReference type="AlphaFoldDB" id="A0A151JAW2"/>
<proteinExistence type="predicted"/>
<keyword evidence="1" id="KW-0862">Zinc</keyword>
<organism evidence="3 4">
    <name type="scientific">Trachymyrmex cornetzi</name>
    <dbReference type="NCBI Taxonomy" id="471704"/>
    <lineage>
        <taxon>Eukaryota</taxon>
        <taxon>Metazoa</taxon>
        <taxon>Ecdysozoa</taxon>
        <taxon>Arthropoda</taxon>
        <taxon>Hexapoda</taxon>
        <taxon>Insecta</taxon>
        <taxon>Pterygota</taxon>
        <taxon>Neoptera</taxon>
        <taxon>Endopterygota</taxon>
        <taxon>Hymenoptera</taxon>
        <taxon>Apocrita</taxon>
        <taxon>Aculeata</taxon>
        <taxon>Formicoidea</taxon>
        <taxon>Formicidae</taxon>
        <taxon>Myrmicinae</taxon>
        <taxon>Trachymyrmex</taxon>
    </lineage>
</organism>
<sequence length="237" mass="26536">MRLFGIGLRGAMKFCSLMDLPPPVQQTTYDMIIDNIHSAASSIVQLALKQAVGKMEVDAMKELFSRSVEKHGVRYINYVGDGDSKTYTGLVNAKPYGDEIEIIKKECVGHVQKRMGTRLPNVGPNSVLLSDSWTGHCPDSAQDIVLLTIPTGTTGKIQKYKRIRIGRTMARVELLPERATQCFRCLETGHVRDQYQSGKDRGMICYRCRQEGHLARACIEQVPPPPPHVRRKQVAQI</sequence>
<evidence type="ECO:0000313" key="3">
    <source>
        <dbReference type="EMBL" id="KYN22291.1"/>
    </source>
</evidence>
<dbReference type="InterPro" id="IPR036875">
    <property type="entry name" value="Znf_CCHC_sf"/>
</dbReference>
<dbReference type="Proteomes" id="UP000078492">
    <property type="component" value="Unassembled WGS sequence"/>
</dbReference>
<dbReference type="SMART" id="SM00343">
    <property type="entry name" value="ZnF_C2HC"/>
    <property type="match status" value="2"/>
</dbReference>
<dbReference type="EMBL" id="KQ979195">
    <property type="protein sequence ID" value="KYN22291.1"/>
    <property type="molecule type" value="Genomic_DNA"/>
</dbReference>
<dbReference type="Pfam" id="PF20700">
    <property type="entry name" value="Mutator"/>
    <property type="match status" value="1"/>
</dbReference>
<name>A0A151JAW2_9HYME</name>
<evidence type="ECO:0000313" key="4">
    <source>
        <dbReference type="Proteomes" id="UP000078492"/>
    </source>
</evidence>
<dbReference type="InterPro" id="IPR001878">
    <property type="entry name" value="Znf_CCHC"/>
</dbReference>
<dbReference type="InterPro" id="IPR049012">
    <property type="entry name" value="Mutator_transp_dom"/>
</dbReference>
<keyword evidence="1" id="KW-0479">Metal-binding</keyword>
<dbReference type="STRING" id="471704.A0A151JAW2"/>
<accession>A0A151JAW2</accession>
<gene>
    <name evidence="3" type="ORF">ALC57_05327</name>
</gene>